<dbReference type="InterPro" id="IPR006680">
    <property type="entry name" value="Amidohydro-rel"/>
</dbReference>
<dbReference type="Gene3D" id="3.20.20.140">
    <property type="entry name" value="Metal-dependent hydrolases"/>
    <property type="match status" value="1"/>
</dbReference>
<accession>A0A964WT66</accession>
<dbReference type="AlphaFoldDB" id="A0A964WT66"/>
<protein>
    <recommendedName>
        <fullName evidence="2">Amidohydrolase-related domain-containing protein</fullName>
    </recommendedName>
</protein>
<feature type="compositionally biased region" description="Polar residues" evidence="1">
    <location>
        <begin position="292"/>
        <end position="302"/>
    </location>
</feature>
<feature type="domain" description="Amidohydrolase-related" evidence="2">
    <location>
        <begin position="67"/>
        <end position="342"/>
    </location>
</feature>
<comment type="caution">
    <text evidence="3">The sequence shown here is derived from an EMBL/GenBank/DDBJ whole genome shotgun (WGS) entry which is preliminary data.</text>
</comment>
<dbReference type="PANTHER" id="PTHR35563">
    <property type="entry name" value="BARREL METAL-DEPENDENT HYDROLASE, PUTATIVE (AFU_ORTHOLOGUE AFUA_1G16240)-RELATED"/>
    <property type="match status" value="1"/>
</dbReference>
<keyword evidence="4" id="KW-1185">Reference proteome</keyword>
<feature type="region of interest" description="Disordered" evidence="1">
    <location>
        <begin position="285"/>
        <end position="304"/>
    </location>
</feature>
<dbReference type="InterPro" id="IPR032466">
    <property type="entry name" value="Metal_Hydrolase"/>
</dbReference>
<dbReference type="Pfam" id="PF04909">
    <property type="entry name" value="Amidohydro_2"/>
    <property type="match status" value="1"/>
</dbReference>
<dbReference type="SUPFAM" id="SSF51556">
    <property type="entry name" value="Metallo-dependent hydrolases"/>
    <property type="match status" value="1"/>
</dbReference>
<evidence type="ECO:0000313" key="4">
    <source>
        <dbReference type="Proteomes" id="UP000773614"/>
    </source>
</evidence>
<name>A0A964WT66_9HYPH</name>
<sequence>MRRKRAALKPAIGKGDVIRSPCRRRIFDCAAAQGPAKWRRLGNTCSARAALRRSFMSGTGFPPPRACDCHAHVIGPKSRFPLAPHRAYTPVDAPMEALTSMLGRLGLERIVLIQTSIFGTDNSCMLDAVARLGDRARAVAVVPDDAEGSMLDSLHRQGVRGLRVNLATLGMNDPGPARAKLRAAAALCARNGWHVQLFTRPGTIEALESDLARLPVPVSLDHFGLLSPAGETASAEAAVLRLLGSGNIWVKISGSYRLTPADDDAATAGLATRLRAANRERIVWGSDWPHTPTHSGTATTSDGETHYRDLDTAALLDTVRRWFDATAQHEILVANPARLYGFGTI</sequence>
<dbReference type="Proteomes" id="UP000773614">
    <property type="component" value="Unassembled WGS sequence"/>
</dbReference>
<reference evidence="3" key="1">
    <citation type="submission" date="2019-03" db="EMBL/GenBank/DDBJ databases">
        <title>Afifella sp. nov., isolated from activated sludge.</title>
        <authorList>
            <person name="Li Q."/>
            <person name="Liu Y."/>
        </authorList>
    </citation>
    <scope>NUCLEOTIDE SEQUENCE</scope>
    <source>
        <strain evidence="3">L72</strain>
    </source>
</reference>
<dbReference type="EMBL" id="SPKJ01000019">
    <property type="protein sequence ID" value="MYZ47688.1"/>
    <property type="molecule type" value="Genomic_DNA"/>
</dbReference>
<evidence type="ECO:0000259" key="2">
    <source>
        <dbReference type="Pfam" id="PF04909"/>
    </source>
</evidence>
<evidence type="ECO:0000313" key="3">
    <source>
        <dbReference type="EMBL" id="MYZ47688.1"/>
    </source>
</evidence>
<organism evidence="3 4">
    <name type="scientific">Propylenella binzhouense</name>
    <dbReference type="NCBI Taxonomy" id="2555902"/>
    <lineage>
        <taxon>Bacteria</taxon>
        <taxon>Pseudomonadati</taxon>
        <taxon>Pseudomonadota</taxon>
        <taxon>Alphaproteobacteria</taxon>
        <taxon>Hyphomicrobiales</taxon>
        <taxon>Propylenellaceae</taxon>
        <taxon>Propylenella</taxon>
    </lineage>
</organism>
<gene>
    <name evidence="3" type="ORF">E4O86_08175</name>
</gene>
<proteinExistence type="predicted"/>
<dbReference type="InterPro" id="IPR052358">
    <property type="entry name" value="Aro_Compnd_Degr_Hydrolases"/>
</dbReference>
<evidence type="ECO:0000256" key="1">
    <source>
        <dbReference type="SAM" id="MobiDB-lite"/>
    </source>
</evidence>
<dbReference type="GO" id="GO:0016787">
    <property type="term" value="F:hydrolase activity"/>
    <property type="evidence" value="ECO:0007669"/>
    <property type="project" value="InterPro"/>
</dbReference>
<dbReference type="PANTHER" id="PTHR35563:SF2">
    <property type="entry name" value="BARREL METAL-DEPENDENT HYDROLASE, PUTATIVE (AFU_ORTHOLOGUE AFUA_1G16240)-RELATED"/>
    <property type="match status" value="1"/>
</dbReference>